<feature type="transmembrane region" description="Helical" evidence="8">
    <location>
        <begin position="478"/>
        <end position="505"/>
    </location>
</feature>
<feature type="transmembrane region" description="Helical" evidence="8">
    <location>
        <begin position="112"/>
        <end position="131"/>
    </location>
</feature>
<evidence type="ECO:0000256" key="5">
    <source>
        <dbReference type="ARBA" id="ARBA00022989"/>
    </source>
</evidence>
<feature type="transmembrane region" description="Helical" evidence="8">
    <location>
        <begin position="72"/>
        <end position="92"/>
    </location>
</feature>
<keyword evidence="2" id="KW-0813">Transport</keyword>
<dbReference type="Proteomes" id="UP000443090">
    <property type="component" value="Unassembled WGS sequence"/>
</dbReference>
<feature type="transmembrane region" description="Helical" evidence="8">
    <location>
        <begin position="377"/>
        <end position="399"/>
    </location>
</feature>
<keyword evidence="6 8" id="KW-0472">Membrane</keyword>
<dbReference type="PANTHER" id="PTHR43549">
    <property type="entry name" value="MULTIDRUG RESISTANCE PROTEIN YPNP-RELATED"/>
    <property type="match status" value="1"/>
</dbReference>
<keyword evidence="4 8" id="KW-0812">Transmembrane</keyword>
<gene>
    <name evidence="9" type="ORF">LOCC1_G002756</name>
</gene>
<evidence type="ECO:0000256" key="6">
    <source>
        <dbReference type="ARBA" id="ARBA00023136"/>
    </source>
</evidence>
<evidence type="ECO:0000256" key="3">
    <source>
        <dbReference type="ARBA" id="ARBA00022475"/>
    </source>
</evidence>
<evidence type="ECO:0008006" key="11">
    <source>
        <dbReference type="Google" id="ProtNLM"/>
    </source>
</evidence>
<feature type="compositionally biased region" description="Basic and acidic residues" evidence="7">
    <location>
        <begin position="535"/>
        <end position="575"/>
    </location>
</feature>
<keyword evidence="5 8" id="KW-1133">Transmembrane helix</keyword>
<organism evidence="9 10">
    <name type="scientific">Lachnellula occidentalis</name>
    <dbReference type="NCBI Taxonomy" id="215460"/>
    <lineage>
        <taxon>Eukaryota</taxon>
        <taxon>Fungi</taxon>
        <taxon>Dikarya</taxon>
        <taxon>Ascomycota</taxon>
        <taxon>Pezizomycotina</taxon>
        <taxon>Leotiomycetes</taxon>
        <taxon>Helotiales</taxon>
        <taxon>Lachnaceae</taxon>
        <taxon>Lachnellula</taxon>
    </lineage>
</organism>
<feature type="region of interest" description="Disordered" evidence="7">
    <location>
        <begin position="535"/>
        <end position="598"/>
    </location>
</feature>
<name>A0A8H8S5M3_9HELO</name>
<dbReference type="GO" id="GO:0005886">
    <property type="term" value="C:plasma membrane"/>
    <property type="evidence" value="ECO:0007669"/>
    <property type="project" value="UniProtKB-SubCell"/>
</dbReference>
<dbReference type="OrthoDB" id="2119662at2759"/>
<comment type="subcellular location">
    <subcellularLocation>
        <location evidence="1">Cell membrane</location>
        <topology evidence="1">Multi-pass membrane protein</topology>
    </subcellularLocation>
</comment>
<reference evidence="9 10" key="1">
    <citation type="submission" date="2018-05" db="EMBL/GenBank/DDBJ databases">
        <title>Genome sequencing and assembly of the regulated plant pathogen Lachnellula willkommii and related sister species for the development of diagnostic species identification markers.</title>
        <authorList>
            <person name="Giroux E."/>
            <person name="Bilodeau G."/>
        </authorList>
    </citation>
    <scope>NUCLEOTIDE SEQUENCE [LARGE SCALE GENOMIC DNA]</scope>
    <source>
        <strain evidence="9 10">CBS 160.35</strain>
    </source>
</reference>
<evidence type="ECO:0000313" key="9">
    <source>
        <dbReference type="EMBL" id="TVY45942.1"/>
    </source>
</evidence>
<dbReference type="AlphaFoldDB" id="A0A8H8S5M3"/>
<dbReference type="EMBL" id="QGMI01000173">
    <property type="protein sequence ID" value="TVY45942.1"/>
    <property type="molecule type" value="Genomic_DNA"/>
</dbReference>
<keyword evidence="10" id="KW-1185">Reference proteome</keyword>
<evidence type="ECO:0000256" key="2">
    <source>
        <dbReference type="ARBA" id="ARBA00022448"/>
    </source>
</evidence>
<feature type="transmembrane region" description="Helical" evidence="8">
    <location>
        <begin position="447"/>
        <end position="466"/>
    </location>
</feature>
<feature type="transmembrane region" description="Helical" evidence="8">
    <location>
        <begin position="419"/>
        <end position="440"/>
    </location>
</feature>
<keyword evidence="3" id="KW-1003">Cell membrane</keyword>
<sequence length="598" mass="66169">MPPKRKASGNTFAQDSGGLNAIGSRPVAYSSIRYAGALLYNFGSFLLPALYETASKTWVAHVDPKQVIITDVYVYILVIANILNDGLPRAAWTVIGDNYTRSVNSRVSLSYTLIQFQMFSSLVITGVLILIADKIADAFVPDADRATAVKYVRISSVVAFSSAMEIAVSNSTRALDRPDVPLIINTIKFAITAILDGAIISRARLELRPLSSTTHQSEWLVTWYLERVAWYTLSSLLTASNALRENKLKDQNLVPALHLWESSYGMESGLSENQLYAIPSISGCGDYATAWGVFNTIRGGILMVPLQALEASTLTFIGHKWGRWRKFKGSEDSKTGNNKREINEMLNQGSNGTEKPKTDAKVPGANKQTIFYIVSQAWASSSTGLAIEIFIFFLLFWAVKDFAYYLSQSHNVAEIVQHMWRTVDWCYMFYAISYQLAAILIATTPRFFFAQGLVTSVLWLLPWAIACSKIKLTEQNAWTYHGVAFGGVLIADFFTTIATCVLWAWMLYRDRVSLLPVTKEVEDEEAVKKISEEKAADKAEKRAVKAAEKARAAKDKADKAKRERGNKGVDEESAHRGRSVHSENNTASNSHAGGAPAT</sequence>
<evidence type="ECO:0000256" key="1">
    <source>
        <dbReference type="ARBA" id="ARBA00004651"/>
    </source>
</evidence>
<evidence type="ECO:0000313" key="10">
    <source>
        <dbReference type="Proteomes" id="UP000443090"/>
    </source>
</evidence>
<evidence type="ECO:0000256" key="4">
    <source>
        <dbReference type="ARBA" id="ARBA00022692"/>
    </source>
</evidence>
<protein>
    <recommendedName>
        <fullName evidence="11">Transmembrane protein</fullName>
    </recommendedName>
</protein>
<accession>A0A8H8S5M3</accession>
<feature type="transmembrane region" description="Helical" evidence="8">
    <location>
        <begin position="32"/>
        <end position="51"/>
    </location>
</feature>
<dbReference type="PANTHER" id="PTHR43549:SF2">
    <property type="entry name" value="MULTIDRUG RESISTANCE PROTEIN NORM-RELATED"/>
    <property type="match status" value="1"/>
</dbReference>
<comment type="caution">
    <text evidence="9">The sequence shown here is derived from an EMBL/GenBank/DDBJ whole genome shotgun (WGS) entry which is preliminary data.</text>
</comment>
<proteinExistence type="predicted"/>
<dbReference type="InterPro" id="IPR052031">
    <property type="entry name" value="Membrane_Transporter-Flippase"/>
</dbReference>
<feature type="compositionally biased region" description="Polar residues" evidence="7">
    <location>
        <begin position="582"/>
        <end position="591"/>
    </location>
</feature>
<evidence type="ECO:0000256" key="7">
    <source>
        <dbReference type="SAM" id="MobiDB-lite"/>
    </source>
</evidence>
<evidence type="ECO:0000256" key="8">
    <source>
        <dbReference type="SAM" id="Phobius"/>
    </source>
</evidence>